<protein>
    <submittedName>
        <fullName evidence="2">Uncharacterized protein</fullName>
    </submittedName>
</protein>
<feature type="compositionally biased region" description="Basic and acidic residues" evidence="1">
    <location>
        <begin position="35"/>
        <end position="48"/>
    </location>
</feature>
<gene>
    <name evidence="2" type="ORF">POM88_026255</name>
</gene>
<evidence type="ECO:0000256" key="1">
    <source>
        <dbReference type="SAM" id="MobiDB-lite"/>
    </source>
</evidence>
<accession>A0AAD8I6M2</accession>
<dbReference type="AlphaFoldDB" id="A0AAD8I6M2"/>
<proteinExistence type="predicted"/>
<comment type="caution">
    <text evidence="2">The sequence shown here is derived from an EMBL/GenBank/DDBJ whole genome shotgun (WGS) entry which is preliminary data.</text>
</comment>
<evidence type="ECO:0000313" key="3">
    <source>
        <dbReference type="Proteomes" id="UP001237642"/>
    </source>
</evidence>
<reference evidence="2" key="2">
    <citation type="submission" date="2023-05" db="EMBL/GenBank/DDBJ databases">
        <authorList>
            <person name="Schelkunov M.I."/>
        </authorList>
    </citation>
    <scope>NUCLEOTIDE SEQUENCE</scope>
    <source>
        <strain evidence="2">Hsosn_3</strain>
        <tissue evidence="2">Leaf</tissue>
    </source>
</reference>
<keyword evidence="3" id="KW-1185">Reference proteome</keyword>
<sequence length="131" mass="15055">MVEERKMLKRLCNNTRWNLHGELSGGTVADEEHGDPDAGTRTTGDREGFQGSYVRLMPLSSWNSRTSSWTLSVNVPQPIIHESCQARYLTRKLRHNSELKCWYMMIESMWKGKALQILLACLKAPLKEYAL</sequence>
<organism evidence="2 3">
    <name type="scientific">Heracleum sosnowskyi</name>
    <dbReference type="NCBI Taxonomy" id="360622"/>
    <lineage>
        <taxon>Eukaryota</taxon>
        <taxon>Viridiplantae</taxon>
        <taxon>Streptophyta</taxon>
        <taxon>Embryophyta</taxon>
        <taxon>Tracheophyta</taxon>
        <taxon>Spermatophyta</taxon>
        <taxon>Magnoliopsida</taxon>
        <taxon>eudicotyledons</taxon>
        <taxon>Gunneridae</taxon>
        <taxon>Pentapetalae</taxon>
        <taxon>asterids</taxon>
        <taxon>campanulids</taxon>
        <taxon>Apiales</taxon>
        <taxon>Apiaceae</taxon>
        <taxon>Apioideae</taxon>
        <taxon>apioid superclade</taxon>
        <taxon>Tordylieae</taxon>
        <taxon>Tordyliinae</taxon>
        <taxon>Heracleum</taxon>
    </lineage>
</organism>
<reference evidence="2" key="1">
    <citation type="submission" date="2023-02" db="EMBL/GenBank/DDBJ databases">
        <title>Genome of toxic invasive species Heracleum sosnowskyi carries increased number of genes despite the absence of recent whole-genome duplications.</title>
        <authorList>
            <person name="Schelkunov M."/>
            <person name="Shtratnikova V."/>
            <person name="Makarenko M."/>
            <person name="Klepikova A."/>
            <person name="Omelchenko D."/>
            <person name="Novikova G."/>
            <person name="Obukhova E."/>
            <person name="Bogdanov V."/>
            <person name="Penin A."/>
            <person name="Logacheva M."/>
        </authorList>
    </citation>
    <scope>NUCLEOTIDE SEQUENCE</scope>
    <source>
        <strain evidence="2">Hsosn_3</strain>
        <tissue evidence="2">Leaf</tissue>
    </source>
</reference>
<name>A0AAD8I6M2_9APIA</name>
<feature type="region of interest" description="Disordered" evidence="1">
    <location>
        <begin position="23"/>
        <end position="48"/>
    </location>
</feature>
<dbReference type="EMBL" id="JAUIZM010000006">
    <property type="protein sequence ID" value="KAK1379511.1"/>
    <property type="molecule type" value="Genomic_DNA"/>
</dbReference>
<dbReference type="Proteomes" id="UP001237642">
    <property type="component" value="Unassembled WGS sequence"/>
</dbReference>
<evidence type="ECO:0000313" key="2">
    <source>
        <dbReference type="EMBL" id="KAK1379511.1"/>
    </source>
</evidence>